<dbReference type="NCBIfam" id="NF003828">
    <property type="entry name" value="PRK05416.1"/>
    <property type="match status" value="1"/>
</dbReference>
<dbReference type="InterPro" id="IPR005337">
    <property type="entry name" value="RapZ-like"/>
</dbReference>
<evidence type="ECO:0000259" key="4">
    <source>
        <dbReference type="Pfam" id="PF03668"/>
    </source>
</evidence>
<dbReference type="InterPro" id="IPR053931">
    <property type="entry name" value="RapZ_C"/>
</dbReference>
<sequence>MSESQIDVILVTGMSGAGRSTATRALEDIGWFVVDNLPPTLMTNVVDYVAQRTGSRKVAVVADVRGGQLFEELRESLAAIKTAGHDLRVLFLEAGDEALVRRYESSRRPHPLQRDDSLLGAVQRERSLLSDLRADADIVIDTSNLNVHELRRSIEASFGDDDHVALRATVMSFGFKYGIPVDADLVADLRFLPNPYWDPKLKDLTGLDAAVNDYVVASDQAKEFLTKYAELINLVEDGYLREGKRFVTIAMGCTGGKHRSVAMAENLSARLVKSGVEVRVVHRDLGRE</sequence>
<reference evidence="6" key="1">
    <citation type="submission" date="2020-05" db="EMBL/GenBank/DDBJ databases">
        <authorList>
            <person name="Chiriac C."/>
            <person name="Salcher M."/>
            <person name="Ghai R."/>
            <person name="Kavagutti S V."/>
        </authorList>
    </citation>
    <scope>NUCLEOTIDE SEQUENCE</scope>
</reference>
<dbReference type="PIRSF" id="PIRSF005052">
    <property type="entry name" value="P-loopkin"/>
    <property type="match status" value="1"/>
</dbReference>
<accession>A0A6J6L6J7</accession>
<dbReference type="SUPFAM" id="SSF52540">
    <property type="entry name" value="P-loop containing nucleoside triphosphate hydrolases"/>
    <property type="match status" value="1"/>
</dbReference>
<dbReference type="PANTHER" id="PTHR30448:SF0">
    <property type="entry name" value="RNASE ADAPTER PROTEIN RAPZ"/>
    <property type="match status" value="1"/>
</dbReference>
<dbReference type="Gene3D" id="3.40.50.300">
    <property type="entry name" value="P-loop containing nucleotide triphosphate hydrolases"/>
    <property type="match status" value="1"/>
</dbReference>
<evidence type="ECO:0000256" key="3">
    <source>
        <dbReference type="ARBA" id="ARBA00023134"/>
    </source>
</evidence>
<proteinExistence type="inferred from homology"/>
<dbReference type="Pfam" id="PF03668">
    <property type="entry name" value="RapZ-like_N"/>
    <property type="match status" value="1"/>
</dbReference>
<dbReference type="AlphaFoldDB" id="A0A6J6L6J7"/>
<gene>
    <name evidence="6" type="ORF">UFOPK2171_00909</name>
</gene>
<keyword evidence="2" id="KW-0067">ATP-binding</keyword>
<dbReference type="EMBL" id="CAEZWD010000144">
    <property type="protein sequence ID" value="CAB4656234.1"/>
    <property type="molecule type" value="Genomic_DNA"/>
</dbReference>
<feature type="domain" description="RapZ C-terminal" evidence="5">
    <location>
        <begin position="168"/>
        <end position="285"/>
    </location>
</feature>
<organism evidence="6">
    <name type="scientific">freshwater metagenome</name>
    <dbReference type="NCBI Taxonomy" id="449393"/>
    <lineage>
        <taxon>unclassified sequences</taxon>
        <taxon>metagenomes</taxon>
        <taxon>ecological metagenomes</taxon>
    </lineage>
</organism>
<evidence type="ECO:0000313" key="6">
    <source>
        <dbReference type="EMBL" id="CAB4656234.1"/>
    </source>
</evidence>
<protein>
    <submittedName>
        <fullName evidence="6">Unannotated protein</fullName>
    </submittedName>
</protein>
<dbReference type="InterPro" id="IPR053930">
    <property type="entry name" value="RapZ-like_N"/>
</dbReference>
<dbReference type="GO" id="GO:0005524">
    <property type="term" value="F:ATP binding"/>
    <property type="evidence" value="ECO:0007669"/>
    <property type="project" value="UniProtKB-KW"/>
</dbReference>
<evidence type="ECO:0000259" key="5">
    <source>
        <dbReference type="Pfam" id="PF22740"/>
    </source>
</evidence>
<dbReference type="InterPro" id="IPR027417">
    <property type="entry name" value="P-loop_NTPase"/>
</dbReference>
<keyword evidence="3" id="KW-0342">GTP-binding</keyword>
<name>A0A6J6L6J7_9ZZZZ</name>
<dbReference type="PANTHER" id="PTHR30448">
    <property type="entry name" value="RNASE ADAPTER PROTEIN RAPZ"/>
    <property type="match status" value="1"/>
</dbReference>
<dbReference type="Pfam" id="PF22740">
    <property type="entry name" value="PapZ_C"/>
    <property type="match status" value="1"/>
</dbReference>
<keyword evidence="1" id="KW-0547">Nucleotide-binding</keyword>
<evidence type="ECO:0000256" key="2">
    <source>
        <dbReference type="ARBA" id="ARBA00022840"/>
    </source>
</evidence>
<dbReference type="HAMAP" id="MF_00636">
    <property type="entry name" value="RapZ_like"/>
    <property type="match status" value="1"/>
</dbReference>
<dbReference type="GO" id="GO:0005525">
    <property type="term" value="F:GTP binding"/>
    <property type="evidence" value="ECO:0007669"/>
    <property type="project" value="UniProtKB-KW"/>
</dbReference>
<feature type="domain" description="RapZ-like N-terminal" evidence="4">
    <location>
        <begin position="6"/>
        <end position="160"/>
    </location>
</feature>
<evidence type="ECO:0000256" key="1">
    <source>
        <dbReference type="ARBA" id="ARBA00022741"/>
    </source>
</evidence>